<evidence type="ECO:0000313" key="1">
    <source>
        <dbReference type="EMBL" id="CAB5036883.1"/>
    </source>
</evidence>
<dbReference type="AlphaFoldDB" id="A0A6J7S6S0"/>
<reference evidence="1" key="1">
    <citation type="submission" date="2020-05" db="EMBL/GenBank/DDBJ databases">
        <authorList>
            <person name="Chiriac C."/>
            <person name="Salcher M."/>
            <person name="Ghai R."/>
            <person name="Kavagutti S V."/>
        </authorList>
    </citation>
    <scope>NUCLEOTIDE SEQUENCE</scope>
</reference>
<accession>A0A6J7S6S0</accession>
<sequence length="91" mass="9485">MAVIGGPPLLRIGHRGLDVSPQRFEIKLLELLGVVEVGAHRVGLRRVVAEDAEIELVRPPVVVRSAAGGAGAVSVSDWALGFAVHDLVSCG</sequence>
<dbReference type="EMBL" id="CAFBPX010000187">
    <property type="protein sequence ID" value="CAB5036883.1"/>
    <property type="molecule type" value="Genomic_DNA"/>
</dbReference>
<gene>
    <name evidence="1" type="ORF">UFOPK4175_00990</name>
</gene>
<name>A0A6J7S6S0_9ZZZZ</name>
<protein>
    <submittedName>
        <fullName evidence="1">Unannotated protein</fullName>
    </submittedName>
</protein>
<organism evidence="1">
    <name type="scientific">freshwater metagenome</name>
    <dbReference type="NCBI Taxonomy" id="449393"/>
    <lineage>
        <taxon>unclassified sequences</taxon>
        <taxon>metagenomes</taxon>
        <taxon>ecological metagenomes</taxon>
    </lineage>
</organism>
<proteinExistence type="predicted"/>